<dbReference type="STRING" id="1640674.SAMN05216323_100259"/>
<accession>A0A1G6GM88</accession>
<evidence type="ECO:0000256" key="4">
    <source>
        <dbReference type="ARBA" id="ARBA00022679"/>
    </source>
</evidence>
<feature type="domain" description="Glycosyltransferase RgtA/B/C/D-like" evidence="9">
    <location>
        <begin position="95"/>
        <end position="248"/>
    </location>
</feature>
<dbReference type="AlphaFoldDB" id="A0A1G6GM88"/>
<keyword evidence="4 10" id="KW-0808">Transferase</keyword>
<feature type="transmembrane region" description="Helical" evidence="8">
    <location>
        <begin position="194"/>
        <end position="220"/>
    </location>
</feature>
<dbReference type="Proteomes" id="UP000199452">
    <property type="component" value="Unassembled WGS sequence"/>
</dbReference>
<evidence type="ECO:0000256" key="7">
    <source>
        <dbReference type="ARBA" id="ARBA00023136"/>
    </source>
</evidence>
<feature type="transmembrane region" description="Helical" evidence="8">
    <location>
        <begin position="327"/>
        <end position="348"/>
    </location>
</feature>
<feature type="transmembrane region" description="Helical" evidence="8">
    <location>
        <begin position="114"/>
        <end position="135"/>
    </location>
</feature>
<dbReference type="GO" id="GO:0016763">
    <property type="term" value="F:pentosyltransferase activity"/>
    <property type="evidence" value="ECO:0007669"/>
    <property type="project" value="TreeGrafter"/>
</dbReference>
<reference evidence="10 11" key="1">
    <citation type="submission" date="2016-09" db="EMBL/GenBank/DDBJ databases">
        <authorList>
            <person name="Capua I."/>
            <person name="De Benedictis P."/>
            <person name="Joannis T."/>
            <person name="Lombin L.H."/>
            <person name="Cattoli G."/>
        </authorList>
    </citation>
    <scope>NUCLEOTIDE SEQUENCE [LARGE SCALE GENOMIC DNA]</scope>
    <source>
        <strain evidence="10 11">A7P-90m</strain>
    </source>
</reference>
<keyword evidence="3 10" id="KW-0328">Glycosyltransferase</keyword>
<evidence type="ECO:0000313" key="10">
    <source>
        <dbReference type="EMBL" id="SDB83131.1"/>
    </source>
</evidence>
<dbReference type="InterPro" id="IPR038731">
    <property type="entry name" value="RgtA/B/C-like"/>
</dbReference>
<name>A0A1G6GM88_9BACT</name>
<dbReference type="PANTHER" id="PTHR33908:SF11">
    <property type="entry name" value="MEMBRANE PROTEIN"/>
    <property type="match status" value="1"/>
</dbReference>
<evidence type="ECO:0000259" key="9">
    <source>
        <dbReference type="Pfam" id="PF13231"/>
    </source>
</evidence>
<protein>
    <submittedName>
        <fullName evidence="10">Dolichyl-phosphate-mannose-protein mannosyltransferase</fullName>
    </submittedName>
</protein>
<keyword evidence="11" id="KW-1185">Reference proteome</keyword>
<sequence length="687" mass="79226">MAMDSATGTKKFKWLSITILSVFLITISFHYHRNEIKTYPSYIHAWAQADQYALALGFTENGYDFFHPQTYNLNKQFPNNFAHPYPTGVTSADFPIHAYIPALLMGITGSTSPFWMRIYLLLYSLVGLIFLFLLTREISKNFLAPFAAVAFAMLSPVFLYYQATFLPTIPSLANAIIGYYFYVIHLKGAKNRHFLLALVFFTLATLARTPFAIFLFAVICQESFYFILRRKIDIRKCIGFLTSILLIFGYFLYNQHLRSLNGSIFLNLLSYTESFAQFKLLLSEVINRWGNHFFTSYHYLFLLGLTLASVIMVIVKGREKDSLRNKFGFQILIASVGSILYSLLMAKQFQYHDYYFLDSFFLPIILLVGYLSGQFRIKSKIQKTISIVVVCIFIGLFQRDAHKRVKSRQQTAIWDKTEVLVQDFADSKQLLDSLNISKEAIILVLESQTPNNAFVHMRRKGFAILGSNREEIQNAINWKYDYIVVQNCMLYPELLQTYPELLEQTVRVGGNDHLTVLRKTVPTKKQQPWDLLGLTKRVPKLHSTINFDDLPESYWGNLVSKSNPLDTANNVGYTAQNNEWSLNFTLTDSTLKSLQSIYPVFKANFFSNEKEGKILFIANYEVGNKSVSQYAFSIELNEQDAGKWRSISYILPAIHYTNTGKPNRYTVFLWNSDKKEFCYDEVSISIY</sequence>
<feature type="transmembrane region" description="Helical" evidence="8">
    <location>
        <begin position="232"/>
        <end position="253"/>
    </location>
</feature>
<proteinExistence type="predicted"/>
<evidence type="ECO:0000256" key="5">
    <source>
        <dbReference type="ARBA" id="ARBA00022692"/>
    </source>
</evidence>
<evidence type="ECO:0000256" key="6">
    <source>
        <dbReference type="ARBA" id="ARBA00022989"/>
    </source>
</evidence>
<feature type="transmembrane region" description="Helical" evidence="8">
    <location>
        <begin position="297"/>
        <end position="315"/>
    </location>
</feature>
<dbReference type="PANTHER" id="PTHR33908">
    <property type="entry name" value="MANNOSYLTRANSFERASE YKCB-RELATED"/>
    <property type="match status" value="1"/>
</dbReference>
<dbReference type="GO" id="GO:0005886">
    <property type="term" value="C:plasma membrane"/>
    <property type="evidence" value="ECO:0007669"/>
    <property type="project" value="UniProtKB-SubCell"/>
</dbReference>
<dbReference type="GO" id="GO:0009103">
    <property type="term" value="P:lipopolysaccharide biosynthetic process"/>
    <property type="evidence" value="ECO:0007669"/>
    <property type="project" value="UniProtKB-ARBA"/>
</dbReference>
<dbReference type="OrthoDB" id="1121601at2"/>
<evidence type="ECO:0000256" key="8">
    <source>
        <dbReference type="SAM" id="Phobius"/>
    </source>
</evidence>
<feature type="transmembrane region" description="Helical" evidence="8">
    <location>
        <begin position="12"/>
        <end position="31"/>
    </location>
</feature>
<dbReference type="InterPro" id="IPR050297">
    <property type="entry name" value="LipidA_mod_glycosyltrf_83"/>
</dbReference>
<feature type="transmembrane region" description="Helical" evidence="8">
    <location>
        <begin position="142"/>
        <end position="161"/>
    </location>
</feature>
<dbReference type="Pfam" id="PF13231">
    <property type="entry name" value="PMT_2"/>
    <property type="match status" value="1"/>
</dbReference>
<keyword evidence="6 8" id="KW-1133">Transmembrane helix</keyword>
<keyword evidence="2" id="KW-1003">Cell membrane</keyword>
<evidence type="ECO:0000256" key="2">
    <source>
        <dbReference type="ARBA" id="ARBA00022475"/>
    </source>
</evidence>
<feature type="transmembrane region" description="Helical" evidence="8">
    <location>
        <begin position="354"/>
        <end position="372"/>
    </location>
</feature>
<feature type="transmembrane region" description="Helical" evidence="8">
    <location>
        <begin position="384"/>
        <end position="401"/>
    </location>
</feature>
<dbReference type="EMBL" id="FMYP01000002">
    <property type="protein sequence ID" value="SDB83131.1"/>
    <property type="molecule type" value="Genomic_DNA"/>
</dbReference>
<keyword evidence="7 8" id="KW-0472">Membrane</keyword>
<keyword evidence="5 8" id="KW-0812">Transmembrane</keyword>
<evidence type="ECO:0000313" key="11">
    <source>
        <dbReference type="Proteomes" id="UP000199452"/>
    </source>
</evidence>
<evidence type="ECO:0000256" key="1">
    <source>
        <dbReference type="ARBA" id="ARBA00004651"/>
    </source>
</evidence>
<gene>
    <name evidence="10" type="ORF">SAMN05216323_100259</name>
</gene>
<evidence type="ECO:0000256" key="3">
    <source>
        <dbReference type="ARBA" id="ARBA00022676"/>
    </source>
</evidence>
<organism evidence="10 11">
    <name type="scientific">Williamwhitmania taraxaci</name>
    <dbReference type="NCBI Taxonomy" id="1640674"/>
    <lineage>
        <taxon>Bacteria</taxon>
        <taxon>Pseudomonadati</taxon>
        <taxon>Bacteroidota</taxon>
        <taxon>Bacteroidia</taxon>
        <taxon>Bacteroidales</taxon>
        <taxon>Williamwhitmaniaceae</taxon>
        <taxon>Williamwhitmania</taxon>
    </lineage>
</organism>
<comment type="subcellular location">
    <subcellularLocation>
        <location evidence="1">Cell membrane</location>
        <topology evidence="1">Multi-pass membrane protein</topology>
    </subcellularLocation>
</comment>